<dbReference type="PROSITE" id="PS50082">
    <property type="entry name" value="WD_REPEATS_2"/>
    <property type="match status" value="4"/>
</dbReference>
<dbReference type="PROSITE" id="PS50294">
    <property type="entry name" value="WD_REPEATS_REGION"/>
    <property type="match status" value="4"/>
</dbReference>
<dbReference type="InterPro" id="IPR015943">
    <property type="entry name" value="WD40/YVTN_repeat-like_dom_sf"/>
</dbReference>
<dbReference type="Gene3D" id="2.130.10.10">
    <property type="entry name" value="YVTN repeat-like/Quinoprotein amine dehydrogenase"/>
    <property type="match status" value="2"/>
</dbReference>
<dbReference type="PANTHER" id="PTHR19848:SF8">
    <property type="entry name" value="F-BOX AND WD REPEAT DOMAIN CONTAINING 7"/>
    <property type="match status" value="1"/>
</dbReference>
<dbReference type="Proteomes" id="UP000750711">
    <property type="component" value="Unassembled WGS sequence"/>
</dbReference>
<evidence type="ECO:0008006" key="6">
    <source>
        <dbReference type="Google" id="ProtNLM"/>
    </source>
</evidence>
<protein>
    <recommendedName>
        <fullName evidence="6">WD40 repeat-like protein</fullName>
    </recommendedName>
</protein>
<feature type="repeat" description="WD" evidence="3">
    <location>
        <begin position="394"/>
        <end position="435"/>
    </location>
</feature>
<dbReference type="InterPro" id="IPR036322">
    <property type="entry name" value="WD40_repeat_dom_sf"/>
</dbReference>
<dbReference type="PANTHER" id="PTHR19848">
    <property type="entry name" value="WD40 REPEAT PROTEIN"/>
    <property type="match status" value="1"/>
</dbReference>
<keyword evidence="2" id="KW-0677">Repeat</keyword>
<reference evidence="4" key="1">
    <citation type="submission" date="2021-03" db="EMBL/GenBank/DDBJ databases">
        <title>Comparative genomics and phylogenomic investigation of the class Geoglossomycetes provide insights into ecological specialization and systematics.</title>
        <authorList>
            <person name="Melie T."/>
            <person name="Pirro S."/>
            <person name="Miller A.N."/>
            <person name="Quandt A."/>
        </authorList>
    </citation>
    <scope>NUCLEOTIDE SEQUENCE</scope>
    <source>
        <strain evidence="4">CAQ_001_2017</strain>
    </source>
</reference>
<feature type="repeat" description="WD" evidence="3">
    <location>
        <begin position="352"/>
        <end position="393"/>
    </location>
</feature>
<keyword evidence="5" id="KW-1185">Reference proteome</keyword>
<evidence type="ECO:0000256" key="3">
    <source>
        <dbReference type="PROSITE-ProRule" id="PRU00221"/>
    </source>
</evidence>
<evidence type="ECO:0000313" key="4">
    <source>
        <dbReference type="EMBL" id="KAH0558701.1"/>
    </source>
</evidence>
<dbReference type="CDD" id="cd00200">
    <property type="entry name" value="WD40"/>
    <property type="match status" value="1"/>
</dbReference>
<accession>A0A9P8LAS1</accession>
<feature type="repeat" description="WD" evidence="3">
    <location>
        <begin position="310"/>
        <end position="351"/>
    </location>
</feature>
<dbReference type="Pfam" id="PF00400">
    <property type="entry name" value="WD40"/>
    <property type="match status" value="4"/>
</dbReference>
<dbReference type="InterPro" id="IPR001680">
    <property type="entry name" value="WD40_rpt"/>
</dbReference>
<dbReference type="InterPro" id="IPR020472">
    <property type="entry name" value="WD40_PAC1"/>
</dbReference>
<dbReference type="PRINTS" id="PR00320">
    <property type="entry name" value="GPROTEINBRPT"/>
</dbReference>
<name>A0A9P8LAS1_9PEZI</name>
<sequence length="507" mass="56279">MEKRCERFKQVVGPIAILFKLLPATVLAEVIDVEAELVKVTLRSLHSVLDVPESQDSPIRLLHPSFRDFLLDEQRCSDHRFWVYDWKAHTNLAESCLRLMSKNLRSDICGLHIPGTLTSDVESSRVRNCLPVAVQYACCYWVGHLRQGDISLCGDNGQVHIFLREHFLHWLEALSLMGKISEGVLMLTDLLSILKPETNLPAMVYDAKRFTLNNRSIIEKALLQTYNSALVFSPKRSIIRGQFLNQFPKWINSLPVVDEDWNPMLQTLEGHSGSVRSVKFSPDGAYIASGSEDHTVVLWDVRTCTLQSILRGHSGWVQSVAFSPDGARIASGSNDRTVILWDAKTGTLQSILKGHSGWVLLVVFSPDSAHIASGSDDHTVMVWDAKTSALQSTLKGHSGWVQSVAFSPDGTRIASGSGDHTVTSWDAKTGTLQSTLKSYLDAEAFVRAFSCSLGGGGQWVTWNMHNVLFLPHDRRPTAFTVRDNTLAIGHLSGRVSILEFDGNINFS</sequence>
<keyword evidence="1 3" id="KW-0853">WD repeat</keyword>
<dbReference type="AlphaFoldDB" id="A0A9P8LAS1"/>
<dbReference type="SUPFAM" id="SSF50978">
    <property type="entry name" value="WD40 repeat-like"/>
    <property type="match status" value="1"/>
</dbReference>
<comment type="caution">
    <text evidence="4">The sequence shown here is derived from an EMBL/GenBank/DDBJ whole genome shotgun (WGS) entry which is preliminary data.</text>
</comment>
<dbReference type="EMBL" id="JAGHQM010000765">
    <property type="protein sequence ID" value="KAH0558701.1"/>
    <property type="molecule type" value="Genomic_DNA"/>
</dbReference>
<evidence type="ECO:0000256" key="1">
    <source>
        <dbReference type="ARBA" id="ARBA00022574"/>
    </source>
</evidence>
<evidence type="ECO:0000256" key="2">
    <source>
        <dbReference type="ARBA" id="ARBA00022737"/>
    </source>
</evidence>
<gene>
    <name evidence="4" type="ORF">GP486_004650</name>
</gene>
<dbReference type="SMART" id="SM00320">
    <property type="entry name" value="WD40"/>
    <property type="match status" value="4"/>
</dbReference>
<organism evidence="4 5">
    <name type="scientific">Trichoglossum hirsutum</name>
    <dbReference type="NCBI Taxonomy" id="265104"/>
    <lineage>
        <taxon>Eukaryota</taxon>
        <taxon>Fungi</taxon>
        <taxon>Dikarya</taxon>
        <taxon>Ascomycota</taxon>
        <taxon>Pezizomycotina</taxon>
        <taxon>Geoglossomycetes</taxon>
        <taxon>Geoglossales</taxon>
        <taxon>Geoglossaceae</taxon>
        <taxon>Trichoglossum</taxon>
    </lineage>
</organism>
<evidence type="ECO:0000313" key="5">
    <source>
        <dbReference type="Proteomes" id="UP000750711"/>
    </source>
</evidence>
<dbReference type="PROSITE" id="PS00678">
    <property type="entry name" value="WD_REPEATS_1"/>
    <property type="match status" value="4"/>
</dbReference>
<proteinExistence type="predicted"/>
<dbReference type="InterPro" id="IPR019775">
    <property type="entry name" value="WD40_repeat_CS"/>
</dbReference>
<feature type="repeat" description="WD" evidence="3">
    <location>
        <begin position="268"/>
        <end position="303"/>
    </location>
</feature>